<feature type="region of interest" description="Disordered" evidence="1">
    <location>
        <begin position="206"/>
        <end position="226"/>
    </location>
</feature>
<evidence type="ECO:0000313" key="4">
    <source>
        <dbReference type="Proteomes" id="UP000008066"/>
    </source>
</evidence>
<evidence type="ECO:0000256" key="1">
    <source>
        <dbReference type="SAM" id="MobiDB-lite"/>
    </source>
</evidence>
<dbReference type="InterPro" id="IPR019622">
    <property type="entry name" value="Rrn9_dom"/>
</dbReference>
<reference evidence="3 4" key="1">
    <citation type="journal article" date="2011" name="Cell">
        <title>Insight into structure and assembly of the nuclear pore complex by utilizing the genome of a eukaryotic thermophile.</title>
        <authorList>
            <person name="Amlacher S."/>
            <person name="Sarges P."/>
            <person name="Flemming D."/>
            <person name="van Noort V."/>
            <person name="Kunze R."/>
            <person name="Devos D.P."/>
            <person name="Arumugam M."/>
            <person name="Bork P."/>
            <person name="Hurt E."/>
        </authorList>
    </citation>
    <scope>NUCLEOTIDE SEQUENCE [LARGE SCALE GENOMIC DNA]</scope>
    <source>
        <strain evidence="4">DSM 1495 / CBS 144.50 / IMI 039719</strain>
    </source>
</reference>
<feature type="compositionally biased region" description="Acidic residues" evidence="1">
    <location>
        <begin position="782"/>
        <end position="793"/>
    </location>
</feature>
<gene>
    <name evidence="3" type="ORF">CTHT_0073740</name>
</gene>
<feature type="compositionally biased region" description="Polar residues" evidence="1">
    <location>
        <begin position="455"/>
        <end position="467"/>
    </location>
</feature>
<protein>
    <recommendedName>
        <fullName evidence="2">C2H2-type domain-containing protein</fullName>
    </recommendedName>
</protein>
<dbReference type="AlphaFoldDB" id="G0SHX8"/>
<dbReference type="Proteomes" id="UP000008066">
    <property type="component" value="Unassembled WGS sequence"/>
</dbReference>
<feature type="region of interest" description="Disordered" evidence="1">
    <location>
        <begin position="303"/>
        <end position="495"/>
    </location>
</feature>
<keyword evidence="4" id="KW-1185">Reference proteome</keyword>
<dbReference type="SMART" id="SM00355">
    <property type="entry name" value="ZnF_C2H2"/>
    <property type="match status" value="2"/>
</dbReference>
<name>G0SHX8_CHATD</name>
<dbReference type="InterPro" id="IPR059095">
    <property type="entry name" value="Znf_C2H2_17_2nd"/>
</dbReference>
<feature type="compositionally biased region" description="Polar residues" evidence="1">
    <location>
        <begin position="598"/>
        <end position="609"/>
    </location>
</feature>
<feature type="compositionally biased region" description="Acidic residues" evidence="1">
    <location>
        <begin position="307"/>
        <end position="318"/>
    </location>
</feature>
<feature type="region of interest" description="Disordered" evidence="1">
    <location>
        <begin position="240"/>
        <end position="265"/>
    </location>
</feature>
<feature type="compositionally biased region" description="Basic and acidic residues" evidence="1">
    <location>
        <begin position="319"/>
        <end position="333"/>
    </location>
</feature>
<organism evidence="4">
    <name type="scientific">Chaetomium thermophilum (strain DSM 1495 / CBS 144.50 / IMI 039719)</name>
    <name type="common">Thermochaetoides thermophila</name>
    <dbReference type="NCBI Taxonomy" id="759272"/>
    <lineage>
        <taxon>Eukaryota</taxon>
        <taxon>Fungi</taxon>
        <taxon>Dikarya</taxon>
        <taxon>Ascomycota</taxon>
        <taxon>Pezizomycotina</taxon>
        <taxon>Sordariomycetes</taxon>
        <taxon>Sordariomycetidae</taxon>
        <taxon>Sordariales</taxon>
        <taxon>Chaetomiaceae</taxon>
        <taxon>Thermochaetoides</taxon>
    </lineage>
</organism>
<feature type="compositionally biased region" description="Acidic residues" evidence="1">
    <location>
        <begin position="728"/>
        <end position="740"/>
    </location>
</feature>
<feature type="compositionally biased region" description="Acidic residues" evidence="1">
    <location>
        <begin position="336"/>
        <end position="361"/>
    </location>
</feature>
<feature type="compositionally biased region" description="Basic and acidic residues" evidence="1">
    <location>
        <begin position="662"/>
        <end position="671"/>
    </location>
</feature>
<feature type="compositionally biased region" description="Basic residues" evidence="1">
    <location>
        <begin position="615"/>
        <end position="625"/>
    </location>
</feature>
<accession>G0SHX8</accession>
<feature type="compositionally biased region" description="Polar residues" evidence="1">
    <location>
        <begin position="409"/>
        <end position="421"/>
    </location>
</feature>
<feature type="compositionally biased region" description="Basic residues" evidence="1">
    <location>
        <begin position="766"/>
        <end position="778"/>
    </location>
</feature>
<feature type="domain" description="C2H2-type" evidence="2">
    <location>
        <begin position="635"/>
        <end position="663"/>
    </location>
</feature>
<dbReference type="OrthoDB" id="5412288at2759"/>
<dbReference type="STRING" id="759272.G0SHX8"/>
<dbReference type="GeneID" id="18261412"/>
<feature type="domain" description="C2H2-type" evidence="2">
    <location>
        <begin position="683"/>
        <end position="711"/>
    </location>
</feature>
<dbReference type="Pfam" id="PF10680">
    <property type="entry name" value="RRN9"/>
    <property type="match status" value="1"/>
</dbReference>
<feature type="region of interest" description="Disordered" evidence="1">
    <location>
        <begin position="728"/>
        <end position="793"/>
    </location>
</feature>
<dbReference type="Pfam" id="PF26176">
    <property type="entry name" value="zf_C2H2_17_2"/>
    <property type="match status" value="1"/>
</dbReference>
<dbReference type="KEGG" id="cthr:CTHT_0073740"/>
<dbReference type="EMBL" id="GL988048">
    <property type="protein sequence ID" value="EGS17048.1"/>
    <property type="molecule type" value="Genomic_DNA"/>
</dbReference>
<evidence type="ECO:0000313" key="3">
    <source>
        <dbReference type="EMBL" id="EGS17048.1"/>
    </source>
</evidence>
<dbReference type="InterPro" id="IPR013087">
    <property type="entry name" value="Znf_C2H2_type"/>
</dbReference>
<feature type="compositionally biased region" description="Basic residues" evidence="1">
    <location>
        <begin position="422"/>
        <end position="431"/>
    </location>
</feature>
<feature type="region of interest" description="Disordered" evidence="1">
    <location>
        <begin position="1"/>
        <end position="52"/>
    </location>
</feature>
<dbReference type="RefSeq" id="XP_006697630.1">
    <property type="nucleotide sequence ID" value="XM_006697567.1"/>
</dbReference>
<dbReference type="eggNOG" id="ENOG502SFXK">
    <property type="taxonomic scope" value="Eukaryota"/>
</dbReference>
<dbReference type="OMA" id="WTAWPLK"/>
<feature type="region of interest" description="Disordered" evidence="1">
    <location>
        <begin position="660"/>
        <end position="688"/>
    </location>
</feature>
<dbReference type="HOGENOM" id="CLU_017870_1_0_1"/>
<dbReference type="Gene3D" id="3.30.160.60">
    <property type="entry name" value="Classic Zinc Finger"/>
    <property type="match status" value="1"/>
</dbReference>
<feature type="compositionally biased region" description="Low complexity" evidence="1">
    <location>
        <begin position="470"/>
        <end position="491"/>
    </location>
</feature>
<evidence type="ECO:0000259" key="2">
    <source>
        <dbReference type="SMART" id="SM00355"/>
    </source>
</evidence>
<feature type="region of interest" description="Disordered" evidence="1">
    <location>
        <begin position="99"/>
        <end position="129"/>
    </location>
</feature>
<feature type="compositionally biased region" description="Basic and acidic residues" evidence="1">
    <location>
        <begin position="432"/>
        <end position="444"/>
    </location>
</feature>
<sequence length="793" mass="89472">MDLDDDSQPSASVISHLPPPSHQPQQSHYPPYPSDDVAHPPRQATYYYPPRPNRWTGPPSTWLTHTAADRAVWTSLSNSRAQDLSIHLYNAYGLRKRLRKPPKVPGEDEDFNTEEGRWERKRQKQTEWAPPARWTAWPVRAGDVPGDGLLPEVRDGSEEFGVRRRRRELGLEGDGFAGGELEEEISAAVLRAAGVRFRKRGLEQQEAKEGGQVMESAEQRNATEAETDGWVTGDEGYVRMGKEKKPIGRPRKKRGSSPDYVPTLCADDDRNYALVRPAVRRIMAKLDDTLMILHNARVAGLRNMSESDSDGEDEDDDESTKQEAESEGEKLATEAESNEDNDDDDNDDDDDDEEEEEEEEKEEKPSVPASLRPRNRGGRPRKKHVPLEGETEEEMLIRIARQNHRKVPTFNNNEASTSRCRSTTRKPRNTHTKSEPESETDTRRGRSRSRKPVKSISQSRSKSTTRFPSKRPASSRSTSRSTSHSRSSSASDYGEKRLGRWGLRDWRDVLGAAALAGFEPAVLARAAQRCANLFGEEMVLHTLREQPVNDGEGTGVVGGSGIETVRYVPGGRVGLDEDWEESEEDFEEVLAQRRTVARQPSLSVEPGNTSEGSRGRSRSQSRPRGRSQTPALQSLVCPHETCYRSRHPFTRRDHLLRHLRMTHGEQPERSRTRSRSRTPGPGHRCPHADCDRAVDGFSRRTNLVRHLRLVHGDSGQNMGQGMGMVTGDEEEEEDSADEVEGGVHVDRFLKPIKPRKGWRAEDKGPKRVVKRRRGGKKRRCDEESEELDTFLSD</sequence>
<feature type="region of interest" description="Disordered" evidence="1">
    <location>
        <begin position="593"/>
        <end position="633"/>
    </location>
</feature>
<feature type="compositionally biased region" description="Basic residues" evidence="1">
    <location>
        <begin position="373"/>
        <end position="384"/>
    </location>
</feature>
<proteinExistence type="predicted"/>